<feature type="transmembrane region" description="Helical" evidence="1">
    <location>
        <begin position="41"/>
        <end position="58"/>
    </location>
</feature>
<feature type="transmembrane region" description="Helical" evidence="1">
    <location>
        <begin position="12"/>
        <end position="29"/>
    </location>
</feature>
<name>A0AB35FV87_STRGN</name>
<dbReference type="AlphaFoldDB" id="A0AB35FV87"/>
<evidence type="ECO:0000256" key="1">
    <source>
        <dbReference type="SAM" id="Phobius"/>
    </source>
</evidence>
<dbReference type="Pfam" id="PF10066">
    <property type="entry name" value="DUF2304"/>
    <property type="match status" value="1"/>
</dbReference>
<reference evidence="2" key="1">
    <citation type="submission" date="2021-07" db="EMBL/GenBank/DDBJ databases">
        <title>Occurrence of streptococci in the human mouth that bind to a non-human glycan.</title>
        <authorList>
            <person name="Cross B."/>
            <person name="Thamadilok S."/>
            <person name="Bensing B."/>
            <person name="Sasmal A."/>
            <person name="Khedri Z."/>
            <person name="Deng L."/>
            <person name="Yu H."/>
            <person name="Mehta A."/>
            <person name="Aluvathingal J."/>
            <person name="Nadendla S."/>
            <person name="Vickerman M."/>
            <person name="Chen X."/>
            <person name="Dewhirst F."/>
            <person name="Gill A."/>
            <person name="Lettrichova I."/>
            <person name="Diaz S."/>
            <person name="Gill S."/>
            <person name="Tettelin H."/>
            <person name="Iverson T."/>
            <person name="Sullam P."/>
            <person name="Varki A."/>
            <person name="Ruhl S."/>
        </authorList>
    </citation>
    <scope>NUCLEOTIDE SEQUENCE</scope>
    <source>
        <strain evidence="2">SK9</strain>
    </source>
</reference>
<gene>
    <name evidence="2" type="ORF">K1I74_05930</name>
</gene>
<keyword evidence="1" id="KW-0812">Transmembrane</keyword>
<keyword evidence="1" id="KW-1133">Transmembrane helix</keyword>
<proteinExistence type="predicted"/>
<dbReference type="EMBL" id="JAHZQA010000004">
    <property type="protein sequence ID" value="MBZ2127598.1"/>
    <property type="molecule type" value="Genomic_DNA"/>
</dbReference>
<protein>
    <submittedName>
        <fullName evidence="2">DUF2304 domain-containing protein</fullName>
    </submittedName>
</protein>
<evidence type="ECO:0000313" key="2">
    <source>
        <dbReference type="EMBL" id="MBZ2127598.1"/>
    </source>
</evidence>
<organism evidence="2 3">
    <name type="scientific">Streptococcus gordonii</name>
    <dbReference type="NCBI Taxonomy" id="1302"/>
    <lineage>
        <taxon>Bacteria</taxon>
        <taxon>Bacillati</taxon>
        <taxon>Bacillota</taxon>
        <taxon>Bacilli</taxon>
        <taxon>Lactobacillales</taxon>
        <taxon>Streptococcaceae</taxon>
        <taxon>Streptococcus</taxon>
    </lineage>
</organism>
<comment type="caution">
    <text evidence="2">The sequence shown here is derived from an EMBL/GenBank/DDBJ whole genome shotgun (WGS) entry which is preliminary data.</text>
</comment>
<keyword evidence="1" id="KW-0472">Membrane</keyword>
<accession>A0AB35FV87</accession>
<sequence length="122" mass="14126">MQRLVEDIRNNMLIVLISILILAFLFNILRLVAKKQVEMKNVISWIILSIVALPFVWFPDILTFFAHLIGVQVASNLIFFVAICLLLYLTFSLTRHLSKQSVQIRQLAQKIALKEKSDQDEE</sequence>
<dbReference type="InterPro" id="IPR019277">
    <property type="entry name" value="DUF2304"/>
</dbReference>
<dbReference type="Proteomes" id="UP000826921">
    <property type="component" value="Unassembled WGS sequence"/>
</dbReference>
<evidence type="ECO:0000313" key="3">
    <source>
        <dbReference type="Proteomes" id="UP000826921"/>
    </source>
</evidence>
<feature type="transmembrane region" description="Helical" evidence="1">
    <location>
        <begin position="64"/>
        <end position="89"/>
    </location>
</feature>